<dbReference type="EMBL" id="ON529850">
    <property type="protein sequence ID" value="UTC28320.1"/>
    <property type="molecule type" value="Genomic_DNA"/>
</dbReference>
<dbReference type="Gene3D" id="3.40.1490.10">
    <property type="entry name" value="Bit1"/>
    <property type="match status" value="1"/>
</dbReference>
<keyword evidence="2 4" id="KW-0378">Hydrolase</keyword>
<dbReference type="EC" id="3.1.1.29" evidence="1"/>
<accession>A0A9E7N3E5</accession>
<organism evidence="4 5">
    <name type="scientific">Brevundimonas phage vB_BpoS-Gurke</name>
    <dbReference type="NCBI Taxonomy" id="2948599"/>
    <lineage>
        <taxon>Viruses</taxon>
        <taxon>Duplodnaviria</taxon>
        <taxon>Heunggongvirae</taxon>
        <taxon>Uroviricota</taxon>
        <taxon>Caudoviricetes</taxon>
        <taxon>Jeanschmidtviridae</taxon>
        <taxon>Kikimoravirus</taxon>
        <taxon>Kikimoravirus gurke</taxon>
    </lineage>
</organism>
<reference evidence="4" key="1">
    <citation type="submission" date="2022-04" db="EMBL/GenBank/DDBJ databases">
        <authorList>
            <person name="Friedrich I."/>
            <person name="Schneider D."/>
            <person name="Poehlein A."/>
            <person name="Hertel R."/>
            <person name="Daniel R."/>
        </authorList>
    </citation>
    <scope>NUCLEOTIDE SEQUENCE</scope>
</reference>
<dbReference type="InterPro" id="IPR002833">
    <property type="entry name" value="PTH2"/>
</dbReference>
<evidence type="ECO:0000313" key="4">
    <source>
        <dbReference type="EMBL" id="UTC28320.1"/>
    </source>
</evidence>
<dbReference type="Proteomes" id="UP001055634">
    <property type="component" value="Segment"/>
</dbReference>
<dbReference type="InterPro" id="IPR023476">
    <property type="entry name" value="Pep_tRNA_hydro_II_dom_sf"/>
</dbReference>
<proteinExistence type="predicted"/>
<evidence type="ECO:0000256" key="2">
    <source>
        <dbReference type="ARBA" id="ARBA00022801"/>
    </source>
</evidence>
<dbReference type="SUPFAM" id="SSF102462">
    <property type="entry name" value="Peptidyl-tRNA hydrolase II"/>
    <property type="match status" value="1"/>
</dbReference>
<sequence length="130" mass="14260">MTDTPERDPDPLRLYCIMSMEAVKKMNGSRGKLGTQAGHAYLHAYWNAAIDFPEEAAAYYDSPAAYKITLRVETDEELLAIYAAHEDVCGRTKVEDAGYTVFDGKTLTCIGLGPIRRSQLRGGAGELKGL</sequence>
<protein>
    <recommendedName>
        <fullName evidence="1">peptidyl-tRNA hydrolase</fullName>
        <ecNumber evidence="1">3.1.1.29</ecNumber>
    </recommendedName>
</protein>
<evidence type="ECO:0000256" key="3">
    <source>
        <dbReference type="ARBA" id="ARBA00048707"/>
    </source>
</evidence>
<evidence type="ECO:0000256" key="1">
    <source>
        <dbReference type="ARBA" id="ARBA00013260"/>
    </source>
</evidence>
<evidence type="ECO:0000313" key="5">
    <source>
        <dbReference type="Proteomes" id="UP001055634"/>
    </source>
</evidence>
<comment type="catalytic activity">
    <reaction evidence="3">
        <text>an N-acyl-L-alpha-aminoacyl-tRNA + H2O = an N-acyl-L-amino acid + a tRNA + H(+)</text>
        <dbReference type="Rhea" id="RHEA:54448"/>
        <dbReference type="Rhea" id="RHEA-COMP:10123"/>
        <dbReference type="Rhea" id="RHEA-COMP:13883"/>
        <dbReference type="ChEBI" id="CHEBI:15377"/>
        <dbReference type="ChEBI" id="CHEBI:15378"/>
        <dbReference type="ChEBI" id="CHEBI:59874"/>
        <dbReference type="ChEBI" id="CHEBI:78442"/>
        <dbReference type="ChEBI" id="CHEBI:138191"/>
        <dbReference type="EC" id="3.1.1.29"/>
    </reaction>
</comment>
<keyword evidence="5" id="KW-1185">Reference proteome</keyword>
<dbReference type="GO" id="GO:0004045">
    <property type="term" value="F:peptidyl-tRNA hydrolase activity"/>
    <property type="evidence" value="ECO:0007669"/>
    <property type="project" value="UniProtKB-EC"/>
</dbReference>
<gene>
    <name evidence="4" type="ORF">GURKE_02890</name>
</gene>
<dbReference type="Pfam" id="PF01981">
    <property type="entry name" value="PTH2"/>
    <property type="match status" value="1"/>
</dbReference>
<name>A0A9E7N3E5_9CAUD</name>